<evidence type="ECO:0000313" key="10">
    <source>
        <dbReference type="EMBL" id="KAL3312404.1"/>
    </source>
</evidence>
<evidence type="ECO:0000256" key="4">
    <source>
        <dbReference type="ARBA" id="ARBA00023134"/>
    </source>
</evidence>
<reference evidence="10 11" key="1">
    <citation type="submission" date="2024-11" db="EMBL/GenBank/DDBJ databases">
        <title>Adaptive evolution of stress response genes in parasites aligns with host niche diversity.</title>
        <authorList>
            <person name="Hahn C."/>
            <person name="Resl P."/>
        </authorList>
    </citation>
    <scope>NUCLEOTIDE SEQUENCE [LARGE SCALE GENOMIC DNA]</scope>
    <source>
        <strain evidence="10">EGGRZ-B1_66</strain>
        <tissue evidence="10">Body</tissue>
    </source>
</reference>
<keyword evidence="2" id="KW-0378">Hydrolase</keyword>
<evidence type="ECO:0000256" key="7">
    <source>
        <dbReference type="ARBA" id="ARBA00049117"/>
    </source>
</evidence>
<sequence>MSEDEDDIPELIPIESDLSGEKVPVTIITGFLGAGKTTLVQNLLIQASKAGKKVAVIVNDYAGGSALESSLFSVVGEDGKKSGEEWLELNDGCICCSLKDASVAAIEKMVQRKGHFDYILLETTGLADPGPIASMFWLDDSLESCVYLDGIVTVIDAKFLPKHLEQQVNKSMIHSSDDQSECERQIAIADTLLLNKTDLVSEAQLDNCLDLIQSINGSAQIVHTVRSQIDIFELLGHKHYSTTDPPDQFLKPSSLHPNLSVSTLSLEWAPSKQFKRADFETFLSDLLWSKCLSDSVTGNAINILRLKGFIHFESEELCGLQAVNEMYEITVVKNSDTLQKLRSRSSIVIFIGHYLDRSILQSRLERCIV</sequence>
<dbReference type="CDD" id="cd03112">
    <property type="entry name" value="CobW-like"/>
    <property type="match status" value="1"/>
</dbReference>
<evidence type="ECO:0000256" key="2">
    <source>
        <dbReference type="ARBA" id="ARBA00022801"/>
    </source>
</evidence>
<dbReference type="SUPFAM" id="SSF90002">
    <property type="entry name" value="Hypothetical protein YjiA, C-terminal domain"/>
    <property type="match status" value="1"/>
</dbReference>
<dbReference type="InterPro" id="IPR051316">
    <property type="entry name" value="Zinc-reg_GTPase_activator"/>
</dbReference>
<dbReference type="AlphaFoldDB" id="A0ABD2PYA4"/>
<dbReference type="Pfam" id="PF02492">
    <property type="entry name" value="cobW"/>
    <property type="match status" value="1"/>
</dbReference>
<evidence type="ECO:0000313" key="11">
    <source>
        <dbReference type="Proteomes" id="UP001626550"/>
    </source>
</evidence>
<evidence type="ECO:0000259" key="8">
    <source>
        <dbReference type="Pfam" id="PF02492"/>
    </source>
</evidence>
<keyword evidence="11" id="KW-1185">Reference proteome</keyword>
<dbReference type="Gene3D" id="3.30.1220.10">
    <property type="entry name" value="CobW-like, C-terminal domain"/>
    <property type="match status" value="1"/>
</dbReference>
<dbReference type="InterPro" id="IPR027417">
    <property type="entry name" value="P-loop_NTPase"/>
</dbReference>
<comment type="similarity">
    <text evidence="6">Belongs to the SIMIBI class G3E GTPase family. ZNG1 subfamily.</text>
</comment>
<evidence type="ECO:0000256" key="6">
    <source>
        <dbReference type="ARBA" id="ARBA00034320"/>
    </source>
</evidence>
<dbReference type="InterPro" id="IPR036627">
    <property type="entry name" value="CobW-likC_sf"/>
</dbReference>
<evidence type="ECO:0000256" key="1">
    <source>
        <dbReference type="ARBA" id="ARBA00022741"/>
    </source>
</evidence>
<dbReference type="Gene3D" id="3.40.50.300">
    <property type="entry name" value="P-loop containing nucleotide triphosphate hydrolases"/>
    <property type="match status" value="1"/>
</dbReference>
<dbReference type="GO" id="GO:0016787">
    <property type="term" value="F:hydrolase activity"/>
    <property type="evidence" value="ECO:0007669"/>
    <property type="project" value="UniProtKB-KW"/>
</dbReference>
<comment type="catalytic activity">
    <reaction evidence="7">
        <text>GTP + H2O = GDP + phosphate + H(+)</text>
        <dbReference type="Rhea" id="RHEA:19669"/>
        <dbReference type="ChEBI" id="CHEBI:15377"/>
        <dbReference type="ChEBI" id="CHEBI:15378"/>
        <dbReference type="ChEBI" id="CHEBI:37565"/>
        <dbReference type="ChEBI" id="CHEBI:43474"/>
        <dbReference type="ChEBI" id="CHEBI:58189"/>
    </reaction>
    <physiologicalReaction direction="left-to-right" evidence="7">
        <dbReference type="Rhea" id="RHEA:19670"/>
    </physiologicalReaction>
</comment>
<dbReference type="InterPro" id="IPR011629">
    <property type="entry name" value="CobW-like_C"/>
</dbReference>
<comment type="caution">
    <text evidence="10">The sequence shown here is derived from an EMBL/GenBank/DDBJ whole genome shotgun (WGS) entry which is preliminary data.</text>
</comment>
<gene>
    <name evidence="10" type="primary">CBWD1</name>
    <name evidence="10" type="ORF">Ciccas_009003</name>
</gene>
<dbReference type="EMBL" id="JBJKFK010001716">
    <property type="protein sequence ID" value="KAL3312404.1"/>
    <property type="molecule type" value="Genomic_DNA"/>
</dbReference>
<dbReference type="PANTHER" id="PTHR13748">
    <property type="entry name" value="COBW-RELATED"/>
    <property type="match status" value="1"/>
</dbReference>
<name>A0ABD2PYA4_9PLAT</name>
<protein>
    <submittedName>
        <fullName evidence="10">COBW domain-containing protein 1</fullName>
    </submittedName>
</protein>
<dbReference type="GO" id="GO:0005525">
    <property type="term" value="F:GTP binding"/>
    <property type="evidence" value="ECO:0007669"/>
    <property type="project" value="UniProtKB-KW"/>
</dbReference>
<keyword evidence="3" id="KW-0862">Zinc</keyword>
<proteinExistence type="inferred from homology"/>
<dbReference type="SUPFAM" id="SSF52540">
    <property type="entry name" value="P-loop containing nucleoside triphosphate hydrolases"/>
    <property type="match status" value="1"/>
</dbReference>
<feature type="domain" description="CobW C-terminal" evidence="9">
    <location>
        <begin position="265"/>
        <end position="367"/>
    </location>
</feature>
<dbReference type="Pfam" id="PF07683">
    <property type="entry name" value="CobW_C"/>
    <property type="match status" value="1"/>
</dbReference>
<dbReference type="Proteomes" id="UP001626550">
    <property type="component" value="Unassembled WGS sequence"/>
</dbReference>
<organism evidence="10 11">
    <name type="scientific">Cichlidogyrus casuarinus</name>
    <dbReference type="NCBI Taxonomy" id="1844966"/>
    <lineage>
        <taxon>Eukaryota</taxon>
        <taxon>Metazoa</taxon>
        <taxon>Spiralia</taxon>
        <taxon>Lophotrochozoa</taxon>
        <taxon>Platyhelminthes</taxon>
        <taxon>Monogenea</taxon>
        <taxon>Monopisthocotylea</taxon>
        <taxon>Dactylogyridea</taxon>
        <taxon>Ancyrocephalidae</taxon>
        <taxon>Cichlidogyrus</taxon>
    </lineage>
</organism>
<feature type="domain" description="CobW/HypB/UreG nucleotide-binding" evidence="8">
    <location>
        <begin position="24"/>
        <end position="222"/>
    </location>
</feature>
<keyword evidence="4" id="KW-0342">GTP-binding</keyword>
<evidence type="ECO:0000259" key="9">
    <source>
        <dbReference type="Pfam" id="PF07683"/>
    </source>
</evidence>
<dbReference type="InterPro" id="IPR003495">
    <property type="entry name" value="CobW/HypB/UreG_nucleotide-bd"/>
</dbReference>
<keyword evidence="1" id="KW-0547">Nucleotide-binding</keyword>
<keyword evidence="5" id="KW-0143">Chaperone</keyword>
<evidence type="ECO:0000256" key="3">
    <source>
        <dbReference type="ARBA" id="ARBA00022833"/>
    </source>
</evidence>
<evidence type="ECO:0000256" key="5">
    <source>
        <dbReference type="ARBA" id="ARBA00023186"/>
    </source>
</evidence>
<accession>A0ABD2PYA4</accession>
<dbReference type="PANTHER" id="PTHR13748:SF31">
    <property type="entry name" value="ZINC-REGULATED GTPASE METALLOPROTEIN ACTIVATOR 1A-RELATED"/>
    <property type="match status" value="1"/>
</dbReference>